<dbReference type="Proteomes" id="UP000284006">
    <property type="component" value="Unassembled WGS sequence"/>
</dbReference>
<name>A0A418XS57_9BURK</name>
<protein>
    <submittedName>
        <fullName evidence="2">Uncharacterized protein</fullName>
    </submittedName>
</protein>
<comment type="caution">
    <text evidence="2">The sequence shown here is derived from an EMBL/GenBank/DDBJ whole genome shotgun (WGS) entry which is preliminary data.</text>
</comment>
<evidence type="ECO:0000256" key="1">
    <source>
        <dbReference type="SAM" id="Phobius"/>
    </source>
</evidence>
<keyword evidence="3" id="KW-1185">Reference proteome</keyword>
<gene>
    <name evidence="2" type="ORF">D3872_13505</name>
</gene>
<evidence type="ECO:0000313" key="3">
    <source>
        <dbReference type="Proteomes" id="UP000284006"/>
    </source>
</evidence>
<feature type="transmembrane region" description="Helical" evidence="1">
    <location>
        <begin position="43"/>
        <end position="63"/>
    </location>
</feature>
<dbReference type="EMBL" id="QYUP01000118">
    <property type="protein sequence ID" value="RJG15385.1"/>
    <property type="molecule type" value="Genomic_DNA"/>
</dbReference>
<evidence type="ECO:0000313" key="2">
    <source>
        <dbReference type="EMBL" id="RJG15385.1"/>
    </source>
</evidence>
<accession>A0A418XS57</accession>
<sequence>MTMIFLRCLSALAGILILLFAPQVAQQFAYLVDAGDVGTNRVMLATMAASAVLSSGFFFVTVAGPSVMRRPVRRAAAAFLLAVPFAASAWVLLSSDRMPLVSFAAPLLAMSIITFSAFVWPGARRPRRRYTRIPEGLNAPASPVRSSD</sequence>
<reference evidence="2 3" key="1">
    <citation type="submission" date="2018-09" db="EMBL/GenBank/DDBJ databases">
        <authorList>
            <person name="Zhu H."/>
        </authorList>
    </citation>
    <scope>NUCLEOTIDE SEQUENCE [LARGE SCALE GENOMIC DNA]</scope>
    <source>
        <strain evidence="2 3">K1S02-61</strain>
    </source>
</reference>
<keyword evidence="1" id="KW-0812">Transmembrane</keyword>
<organism evidence="2 3">
    <name type="scientific">Massilia cavernae</name>
    <dbReference type="NCBI Taxonomy" id="2320864"/>
    <lineage>
        <taxon>Bacteria</taxon>
        <taxon>Pseudomonadati</taxon>
        <taxon>Pseudomonadota</taxon>
        <taxon>Betaproteobacteria</taxon>
        <taxon>Burkholderiales</taxon>
        <taxon>Oxalobacteraceae</taxon>
        <taxon>Telluria group</taxon>
        <taxon>Massilia</taxon>
    </lineage>
</organism>
<keyword evidence="1" id="KW-0472">Membrane</keyword>
<dbReference type="AlphaFoldDB" id="A0A418XS57"/>
<feature type="transmembrane region" description="Helical" evidence="1">
    <location>
        <begin position="99"/>
        <end position="120"/>
    </location>
</feature>
<keyword evidence="1" id="KW-1133">Transmembrane helix</keyword>
<feature type="transmembrane region" description="Helical" evidence="1">
    <location>
        <begin position="75"/>
        <end position="93"/>
    </location>
</feature>
<proteinExistence type="predicted"/>